<dbReference type="InterPro" id="IPR000323">
    <property type="entry name" value="Cu2_ascorb_mOase_N"/>
</dbReference>
<organism evidence="5">
    <name type="scientific">freshwater metagenome</name>
    <dbReference type="NCBI Taxonomy" id="449393"/>
    <lineage>
        <taxon>unclassified sequences</taxon>
        <taxon>metagenomes</taxon>
        <taxon>ecological metagenomes</taxon>
    </lineage>
</organism>
<dbReference type="Gene3D" id="2.60.120.230">
    <property type="match status" value="1"/>
</dbReference>
<keyword evidence="2" id="KW-0325">Glycoprotein</keyword>
<dbReference type="Gene3D" id="2.60.120.310">
    <property type="entry name" value="Copper type II, ascorbate-dependent monooxygenase, N-terminal domain"/>
    <property type="match status" value="1"/>
</dbReference>
<feature type="domain" description="Copper type II ascorbate-dependent monooxygenase N-terminal" evidence="3">
    <location>
        <begin position="76"/>
        <end position="193"/>
    </location>
</feature>
<feature type="domain" description="Copper type II ascorbate-dependent monooxygenase C-terminal" evidence="4">
    <location>
        <begin position="292"/>
        <end position="387"/>
    </location>
</feature>
<dbReference type="InterPro" id="IPR008977">
    <property type="entry name" value="PHM/PNGase_F_dom_sf"/>
</dbReference>
<name>A0A6J7GFQ1_9ZZZZ</name>
<keyword evidence="1" id="KW-1015">Disulfide bond</keyword>
<dbReference type="Pfam" id="PF01082">
    <property type="entry name" value="Cu2_monooxygen"/>
    <property type="match status" value="1"/>
</dbReference>
<dbReference type="PANTHER" id="PTHR10157">
    <property type="entry name" value="DOPAMINE BETA HYDROXYLASE RELATED"/>
    <property type="match status" value="1"/>
</dbReference>
<evidence type="ECO:0000256" key="2">
    <source>
        <dbReference type="ARBA" id="ARBA00023180"/>
    </source>
</evidence>
<dbReference type="InterPro" id="IPR014784">
    <property type="entry name" value="Cu2_ascorb_mOase-like_C"/>
</dbReference>
<dbReference type="PANTHER" id="PTHR10157:SF23">
    <property type="entry name" value="MOXD1 HOMOLOG 1"/>
    <property type="match status" value="1"/>
</dbReference>
<dbReference type="GO" id="GO:0005507">
    <property type="term" value="F:copper ion binding"/>
    <property type="evidence" value="ECO:0007669"/>
    <property type="project" value="InterPro"/>
</dbReference>
<protein>
    <submittedName>
        <fullName evidence="5">Unannotated protein</fullName>
    </submittedName>
</protein>
<dbReference type="GO" id="GO:0004500">
    <property type="term" value="F:dopamine beta-monooxygenase activity"/>
    <property type="evidence" value="ECO:0007669"/>
    <property type="project" value="InterPro"/>
</dbReference>
<evidence type="ECO:0000259" key="4">
    <source>
        <dbReference type="Pfam" id="PF03712"/>
    </source>
</evidence>
<dbReference type="InterPro" id="IPR036939">
    <property type="entry name" value="Cu2_ascorb_mOase_N_sf"/>
</dbReference>
<evidence type="ECO:0000259" key="3">
    <source>
        <dbReference type="Pfam" id="PF01082"/>
    </source>
</evidence>
<dbReference type="EMBL" id="CAFBMR010000004">
    <property type="protein sequence ID" value="CAB4902903.1"/>
    <property type="molecule type" value="Genomic_DNA"/>
</dbReference>
<dbReference type="Pfam" id="PF03712">
    <property type="entry name" value="Cu2_monoox_C"/>
    <property type="match status" value="1"/>
</dbReference>
<evidence type="ECO:0000256" key="1">
    <source>
        <dbReference type="ARBA" id="ARBA00023157"/>
    </source>
</evidence>
<evidence type="ECO:0000313" key="5">
    <source>
        <dbReference type="EMBL" id="CAB4902903.1"/>
    </source>
</evidence>
<dbReference type="InterPro" id="IPR000945">
    <property type="entry name" value="DBH-like"/>
</dbReference>
<dbReference type="AlphaFoldDB" id="A0A6J7GFQ1"/>
<accession>A0A6J7GFQ1</accession>
<dbReference type="SUPFAM" id="SSF49742">
    <property type="entry name" value="PHM/PNGase F"/>
    <property type="match status" value="2"/>
</dbReference>
<proteinExistence type="predicted"/>
<reference evidence="5" key="1">
    <citation type="submission" date="2020-05" db="EMBL/GenBank/DDBJ databases">
        <authorList>
            <person name="Chiriac C."/>
            <person name="Salcher M."/>
            <person name="Ghai R."/>
            <person name="Kavagutti S V."/>
        </authorList>
    </citation>
    <scope>NUCLEOTIDE SEQUENCE</scope>
</reference>
<gene>
    <name evidence="5" type="ORF">UFOPK3610_00228</name>
</gene>
<dbReference type="PROSITE" id="PS51257">
    <property type="entry name" value="PROKAR_LIPOPROTEIN"/>
    <property type="match status" value="1"/>
</dbReference>
<sequence>MRREGAAVLVGAALLGGVLSACTTTSATAPSLPVVSSSGHGHDDSIAPPSPMGTGEVMLTLGLAQPYQPIATNGAKDDYRCFLLDPGVTTESFITGVRFVPGNPDVVHHAIAYRVEPSQVPAAKAKDAEDSQDGWGCFGGPQLPAQGNADIGSINSAPWLAAWAPGGREIRYPEGTGVALSPGEQVVLQVHYNLRAGDGLDQTSLEFRTVAATSGMRALDTMLLPAPVELPCRSSESGPLCDRDASVKDTIARFGGESMRTIWGLQLICGGDLTNPQGGATQNCDHKVPYDATVYATAGHMHLLGKSIVIDLNPGTSAERRILDVPAYDFDQQGAKFLAEPLHVKQGDVLRVTCTHDTSLRDKLPALAGIEPRYITWGEGTTDEMCLGIVTLARD</sequence>
<dbReference type="InterPro" id="IPR024548">
    <property type="entry name" value="Cu2_monoox_C"/>
</dbReference>